<dbReference type="EMBL" id="DF933843">
    <property type="protein sequence ID" value="GAM43315.1"/>
    <property type="molecule type" value="Genomic_DNA"/>
</dbReference>
<keyword evidence="12" id="KW-1185">Reference proteome</keyword>
<dbReference type="PRINTS" id="PR00385">
    <property type="entry name" value="P450"/>
</dbReference>
<evidence type="ECO:0000256" key="3">
    <source>
        <dbReference type="ARBA" id="ARBA00022617"/>
    </source>
</evidence>
<dbReference type="Proteomes" id="UP000053095">
    <property type="component" value="Unassembled WGS sequence"/>
</dbReference>
<accession>A0A0B8MZ47</accession>
<dbReference type="InterPro" id="IPR050121">
    <property type="entry name" value="Cytochrome_P450_monoxygenase"/>
</dbReference>
<keyword evidence="10" id="KW-0812">Transmembrane</keyword>
<comment type="similarity">
    <text evidence="2 9">Belongs to the cytochrome P450 family.</text>
</comment>
<evidence type="ECO:0000256" key="7">
    <source>
        <dbReference type="ARBA" id="ARBA00023033"/>
    </source>
</evidence>
<name>A0A0B8MZ47_TALPI</name>
<evidence type="ECO:0000313" key="12">
    <source>
        <dbReference type="Proteomes" id="UP000053095"/>
    </source>
</evidence>
<dbReference type="InterPro" id="IPR001128">
    <property type="entry name" value="Cyt_P450"/>
</dbReference>
<keyword evidence="10" id="KW-0472">Membrane</keyword>
<keyword evidence="7 9" id="KW-0503">Monooxygenase</keyword>
<feature type="binding site" description="axial binding residue" evidence="8">
    <location>
        <position position="435"/>
    </location>
    <ligand>
        <name>heme</name>
        <dbReference type="ChEBI" id="CHEBI:30413"/>
    </ligand>
    <ligandPart>
        <name>Fe</name>
        <dbReference type="ChEBI" id="CHEBI:18248"/>
    </ligandPart>
</feature>
<comment type="cofactor">
    <cofactor evidence="1 8">
        <name>heme</name>
        <dbReference type="ChEBI" id="CHEBI:30413"/>
    </cofactor>
</comment>
<evidence type="ECO:0000256" key="2">
    <source>
        <dbReference type="ARBA" id="ARBA00010617"/>
    </source>
</evidence>
<feature type="transmembrane region" description="Helical" evidence="10">
    <location>
        <begin position="12"/>
        <end position="32"/>
    </location>
</feature>
<dbReference type="GO" id="GO:0004497">
    <property type="term" value="F:monooxygenase activity"/>
    <property type="evidence" value="ECO:0007669"/>
    <property type="project" value="UniProtKB-KW"/>
</dbReference>
<dbReference type="InterPro" id="IPR017972">
    <property type="entry name" value="Cyt_P450_CS"/>
</dbReference>
<gene>
    <name evidence="11" type="ORF">TCE0_047f18027</name>
</gene>
<reference evidence="12" key="1">
    <citation type="journal article" date="2015" name="Genome Announc.">
        <title>Draft genome sequence of Talaromyces cellulolyticus strain Y-94, a source of lignocellulosic biomass-degrading enzymes.</title>
        <authorList>
            <person name="Fujii T."/>
            <person name="Koike H."/>
            <person name="Sawayama S."/>
            <person name="Yano S."/>
            <person name="Inoue H."/>
        </authorList>
    </citation>
    <scope>NUCLEOTIDE SEQUENCE [LARGE SCALE GENOMIC DNA]</scope>
    <source>
        <strain evidence="12">Y-94</strain>
    </source>
</reference>
<dbReference type="InterPro" id="IPR036396">
    <property type="entry name" value="Cyt_P450_sf"/>
</dbReference>
<evidence type="ECO:0000256" key="9">
    <source>
        <dbReference type="RuleBase" id="RU000461"/>
    </source>
</evidence>
<protein>
    <recommendedName>
        <fullName evidence="13">Cytochrome P450</fullName>
    </recommendedName>
</protein>
<organism evidence="11 12">
    <name type="scientific">Talaromyces pinophilus</name>
    <name type="common">Penicillium pinophilum</name>
    <dbReference type="NCBI Taxonomy" id="128442"/>
    <lineage>
        <taxon>Eukaryota</taxon>
        <taxon>Fungi</taxon>
        <taxon>Dikarya</taxon>
        <taxon>Ascomycota</taxon>
        <taxon>Pezizomycotina</taxon>
        <taxon>Eurotiomycetes</taxon>
        <taxon>Eurotiomycetidae</taxon>
        <taxon>Eurotiales</taxon>
        <taxon>Trichocomaceae</taxon>
        <taxon>Talaromyces</taxon>
        <taxon>Talaromyces sect. Talaromyces</taxon>
    </lineage>
</organism>
<dbReference type="Pfam" id="PF00067">
    <property type="entry name" value="p450"/>
    <property type="match status" value="1"/>
</dbReference>
<dbReference type="PANTHER" id="PTHR24305:SF210">
    <property type="entry name" value="CYTOCHROME P450 MONOOXYGENASE ASQL-RELATED"/>
    <property type="match status" value="1"/>
</dbReference>
<dbReference type="AlphaFoldDB" id="A0A0B8MZ47"/>
<dbReference type="PROSITE" id="PS00086">
    <property type="entry name" value="CYTOCHROME_P450"/>
    <property type="match status" value="1"/>
</dbReference>
<dbReference type="GO" id="GO:0020037">
    <property type="term" value="F:heme binding"/>
    <property type="evidence" value="ECO:0007669"/>
    <property type="project" value="InterPro"/>
</dbReference>
<evidence type="ECO:0000256" key="6">
    <source>
        <dbReference type="ARBA" id="ARBA00023004"/>
    </source>
</evidence>
<dbReference type="SUPFAM" id="SSF48264">
    <property type="entry name" value="Cytochrome P450"/>
    <property type="match status" value="1"/>
</dbReference>
<dbReference type="PRINTS" id="PR00463">
    <property type="entry name" value="EP450I"/>
</dbReference>
<evidence type="ECO:0000256" key="4">
    <source>
        <dbReference type="ARBA" id="ARBA00022723"/>
    </source>
</evidence>
<dbReference type="PANTHER" id="PTHR24305">
    <property type="entry name" value="CYTOCHROME P450"/>
    <property type="match status" value="1"/>
</dbReference>
<evidence type="ECO:0000256" key="1">
    <source>
        <dbReference type="ARBA" id="ARBA00001971"/>
    </source>
</evidence>
<evidence type="ECO:0000313" key="11">
    <source>
        <dbReference type="EMBL" id="GAM43315.1"/>
    </source>
</evidence>
<keyword evidence="6 8" id="KW-0408">Iron</keyword>
<dbReference type="InterPro" id="IPR002401">
    <property type="entry name" value="Cyt_P450_E_grp-I"/>
</dbReference>
<dbReference type="GO" id="GO:0016705">
    <property type="term" value="F:oxidoreductase activity, acting on paired donors, with incorporation or reduction of molecular oxygen"/>
    <property type="evidence" value="ECO:0007669"/>
    <property type="project" value="InterPro"/>
</dbReference>
<proteinExistence type="inferred from homology"/>
<sequence>MAIFELKWTSVVCYILTTTVIFTISKLVYNIFFHPLRHYPGPFLARATRLYHLYYDLSGVQHLKQKEWHDRYGEVVRIAPDELSYTSAQAWVDICGHRTRDRPGSFEKDPVFFGGTRRKTSIHIVVANDKDHRRLRRLQSHAFSEKALTAQQGVIKAHLDTFIAQLKRRAVPRPHNETSRDGIVDIVQWLNFLTFDTIGDLAFGSPIGCLLDPVNNTRYIQVIFSMIKVGNYFRAARRFPSPLKQLLMLAIVPKRLVEDRKYQVQVSKEKIDERMRRETERADFMSYILRGKDENAMTYPEYIGAAVIFLAAGSETTATLLSGALYLLLTHPESLGQLTAEIRTYFRSETEIDMHSTANLPFLQAVLQESLRLYPPAPNAFPRRTPAPGQVICGRFVPAKTAVGIHQWSANRSSRNFYLPDRDACQPFSFGPRNCIGQNLAYAEMRMTMCRILWNFDPELQEESRNWLKEQKTFNLWEKDPLHIRLRTVAR</sequence>
<evidence type="ECO:0008006" key="13">
    <source>
        <dbReference type="Google" id="ProtNLM"/>
    </source>
</evidence>
<dbReference type="GO" id="GO:0005506">
    <property type="term" value="F:iron ion binding"/>
    <property type="evidence" value="ECO:0007669"/>
    <property type="project" value="InterPro"/>
</dbReference>
<keyword evidence="10" id="KW-1133">Transmembrane helix</keyword>
<evidence type="ECO:0000256" key="10">
    <source>
        <dbReference type="SAM" id="Phobius"/>
    </source>
</evidence>
<dbReference type="CDD" id="cd11058">
    <property type="entry name" value="CYP60B-like"/>
    <property type="match status" value="1"/>
</dbReference>
<keyword evidence="3 8" id="KW-0349">Heme</keyword>
<keyword evidence="5 9" id="KW-0560">Oxidoreductase</keyword>
<dbReference type="Gene3D" id="1.10.630.10">
    <property type="entry name" value="Cytochrome P450"/>
    <property type="match status" value="1"/>
</dbReference>
<evidence type="ECO:0000256" key="8">
    <source>
        <dbReference type="PIRSR" id="PIRSR602401-1"/>
    </source>
</evidence>
<evidence type="ECO:0000256" key="5">
    <source>
        <dbReference type="ARBA" id="ARBA00023002"/>
    </source>
</evidence>
<keyword evidence="4 8" id="KW-0479">Metal-binding</keyword>